<keyword evidence="9 10" id="KW-0472">Membrane</keyword>
<dbReference type="PANTHER" id="PTHR30183">
    <property type="entry name" value="MOLYBDENUM TRANSPORT SYSTEM PERMEASE PROTEIN MODB"/>
    <property type="match status" value="1"/>
</dbReference>
<evidence type="ECO:0000256" key="2">
    <source>
        <dbReference type="ARBA" id="ARBA00004651"/>
    </source>
</evidence>
<evidence type="ECO:0000313" key="14">
    <source>
        <dbReference type="Proteomes" id="UP000289718"/>
    </source>
</evidence>
<evidence type="ECO:0000259" key="12">
    <source>
        <dbReference type="PROSITE" id="PS50928"/>
    </source>
</evidence>
<dbReference type="PROSITE" id="PS50928">
    <property type="entry name" value="ABC_TM1"/>
    <property type="match status" value="1"/>
</dbReference>
<dbReference type="InterPro" id="IPR000515">
    <property type="entry name" value="MetI-like"/>
</dbReference>
<gene>
    <name evidence="13" type="primary">modB</name>
    <name evidence="13" type="ORF">CP965_06465</name>
</gene>
<feature type="transmembrane region" description="Helical" evidence="10">
    <location>
        <begin position="150"/>
        <end position="172"/>
    </location>
</feature>
<feature type="transmembrane region" description="Helical" evidence="10">
    <location>
        <begin position="48"/>
        <end position="70"/>
    </location>
</feature>
<dbReference type="Gene3D" id="1.10.3720.10">
    <property type="entry name" value="MetI-like"/>
    <property type="match status" value="1"/>
</dbReference>
<comment type="caution">
    <text evidence="13">The sequence shown here is derived from an EMBL/GenBank/DDBJ whole genome shotgun (WGS) entry which is preliminary data.</text>
</comment>
<keyword evidence="7 10" id="KW-0812">Transmembrane</keyword>
<dbReference type="InterPro" id="IPR011867">
    <property type="entry name" value="ModB_ABC"/>
</dbReference>
<dbReference type="Proteomes" id="UP000289718">
    <property type="component" value="Unassembled WGS sequence"/>
</dbReference>
<evidence type="ECO:0000256" key="5">
    <source>
        <dbReference type="ARBA" id="ARBA00022475"/>
    </source>
</evidence>
<comment type="similarity">
    <text evidence="3 11">Belongs to the binding-protein-dependent transport system permease family. CysTW subfamily.</text>
</comment>
<dbReference type="SUPFAM" id="SSF161098">
    <property type="entry name" value="MetI-like"/>
    <property type="match status" value="1"/>
</dbReference>
<protein>
    <recommendedName>
        <fullName evidence="11">Molybdenum transport system permease</fullName>
    </recommendedName>
</protein>
<dbReference type="CDD" id="cd06261">
    <property type="entry name" value="TM_PBP2"/>
    <property type="match status" value="1"/>
</dbReference>
<comment type="subcellular location">
    <subcellularLocation>
        <location evidence="2 10">Cell membrane</location>
        <topology evidence="2 10">Multi-pass membrane protein</topology>
    </subcellularLocation>
</comment>
<organism evidence="13 14">
    <name type="scientific">Halarcobacter mediterraneus</name>
    <dbReference type="NCBI Taxonomy" id="2023153"/>
    <lineage>
        <taxon>Bacteria</taxon>
        <taxon>Pseudomonadati</taxon>
        <taxon>Campylobacterota</taxon>
        <taxon>Epsilonproteobacteria</taxon>
        <taxon>Campylobacterales</taxon>
        <taxon>Arcobacteraceae</taxon>
        <taxon>Halarcobacter</taxon>
    </lineage>
</organism>
<keyword evidence="14" id="KW-1185">Reference proteome</keyword>
<feature type="transmembrane region" description="Helical" evidence="10">
    <location>
        <begin position="199"/>
        <end position="220"/>
    </location>
</feature>
<comment type="function">
    <text evidence="1 11">Part of the binding-protein-dependent transport system for molybdenum; probably responsible for the translocation of the substrate across the membrane.</text>
</comment>
<feature type="domain" description="ABC transmembrane type-1" evidence="12">
    <location>
        <begin position="13"/>
        <end position="220"/>
    </location>
</feature>
<evidence type="ECO:0000256" key="7">
    <source>
        <dbReference type="ARBA" id="ARBA00022692"/>
    </source>
</evidence>
<dbReference type="GO" id="GO:0015098">
    <property type="term" value="F:molybdate ion transmembrane transporter activity"/>
    <property type="evidence" value="ECO:0007669"/>
    <property type="project" value="UniProtKB-UniRule"/>
</dbReference>
<evidence type="ECO:0000256" key="10">
    <source>
        <dbReference type="RuleBase" id="RU363032"/>
    </source>
</evidence>
<accession>A0A4Q1AYH4</accession>
<dbReference type="EMBL" id="NXIE01000002">
    <property type="protein sequence ID" value="RXK13440.1"/>
    <property type="molecule type" value="Genomic_DNA"/>
</dbReference>
<evidence type="ECO:0000256" key="8">
    <source>
        <dbReference type="ARBA" id="ARBA00022989"/>
    </source>
</evidence>
<keyword evidence="5 11" id="KW-1003">Cell membrane</keyword>
<dbReference type="InterPro" id="IPR035906">
    <property type="entry name" value="MetI-like_sf"/>
</dbReference>
<proteinExistence type="inferred from homology"/>
<evidence type="ECO:0000313" key="13">
    <source>
        <dbReference type="EMBL" id="RXK13440.1"/>
    </source>
</evidence>
<evidence type="ECO:0000256" key="9">
    <source>
        <dbReference type="ARBA" id="ARBA00023136"/>
    </source>
</evidence>
<name>A0A4Q1AYH4_9BACT</name>
<feature type="transmembrane region" description="Helical" evidence="10">
    <location>
        <begin position="90"/>
        <end position="110"/>
    </location>
</feature>
<dbReference type="AlphaFoldDB" id="A0A4Q1AYH4"/>
<evidence type="ECO:0000256" key="4">
    <source>
        <dbReference type="ARBA" id="ARBA00022448"/>
    </source>
</evidence>
<evidence type="ECO:0000256" key="1">
    <source>
        <dbReference type="ARBA" id="ARBA00002949"/>
    </source>
</evidence>
<feature type="transmembrane region" description="Helical" evidence="10">
    <location>
        <begin position="12"/>
        <end position="36"/>
    </location>
</feature>
<dbReference type="Pfam" id="PF00528">
    <property type="entry name" value="BPD_transp_1"/>
    <property type="match status" value="1"/>
</dbReference>
<dbReference type="GO" id="GO:0005886">
    <property type="term" value="C:plasma membrane"/>
    <property type="evidence" value="ECO:0007669"/>
    <property type="project" value="UniProtKB-SubCell"/>
</dbReference>
<dbReference type="OrthoDB" id="9795403at2"/>
<evidence type="ECO:0000256" key="3">
    <source>
        <dbReference type="ARBA" id="ARBA00007069"/>
    </source>
</evidence>
<dbReference type="PANTHER" id="PTHR30183:SF8">
    <property type="entry name" value="MOLYBDENUM TRANSPORT SYSTEM PERMEASE"/>
    <property type="match status" value="1"/>
</dbReference>
<dbReference type="RefSeq" id="WP_129061262.1">
    <property type="nucleotide sequence ID" value="NZ_NXIE01000002.1"/>
</dbReference>
<evidence type="ECO:0000256" key="11">
    <source>
        <dbReference type="RuleBase" id="RU365097"/>
    </source>
</evidence>
<evidence type="ECO:0000256" key="6">
    <source>
        <dbReference type="ARBA" id="ARBA00022505"/>
    </source>
</evidence>
<reference evidence="13 14" key="1">
    <citation type="submission" date="2017-09" db="EMBL/GenBank/DDBJ databases">
        <title>Genomics of the genus Arcobacter.</title>
        <authorList>
            <person name="Perez-Cataluna A."/>
            <person name="Figueras M.J."/>
            <person name="Salas-Masso N."/>
        </authorList>
    </citation>
    <scope>NUCLEOTIDE SEQUENCE [LARGE SCALE GENOMIC DNA]</scope>
    <source>
        <strain evidence="13 14">F156-34</strain>
    </source>
</reference>
<sequence>MIDILNNLEFEPFILSFKLAFVTTVILFFVSLPLSWYLSQTKSKVKPFIEAITALPIVLPPSVIGFYILWALSINSPIGEFFDEVFGIKLVFNFTGVVIASCFYSLPFMVQPLQSGFESLNKNMLEASFIAGKSKIQTLFKVALPNIKPALMTALIVTFAHTVGEFGVVLMVGGSIPGETKVASVAIYEFVEILDYNSAHIYSAIMLFISFLVLLLVYIFNLRYKKRVTGIN</sequence>
<dbReference type="NCBIfam" id="TIGR02141">
    <property type="entry name" value="modB_ABC"/>
    <property type="match status" value="1"/>
</dbReference>
<keyword evidence="8 10" id="KW-1133">Transmembrane helix</keyword>
<keyword evidence="4 10" id="KW-0813">Transport</keyword>
<keyword evidence="6 11" id="KW-0500">Molybdenum</keyword>